<keyword evidence="9" id="KW-0444">Lipid biosynthesis</keyword>
<protein>
    <recommendedName>
        <fullName evidence="7 18">Phosphatidate cytidylyltransferase</fullName>
        <ecNumber evidence="6 18">2.7.7.41</ecNumber>
    </recommendedName>
</protein>
<dbReference type="EMBL" id="QRHR01000001">
    <property type="protein sequence ID" value="RHF90692.1"/>
    <property type="molecule type" value="Genomic_DNA"/>
</dbReference>
<evidence type="ECO:0000256" key="6">
    <source>
        <dbReference type="ARBA" id="ARBA00012487"/>
    </source>
</evidence>
<keyword evidence="11 18" id="KW-0812">Transmembrane</keyword>
<keyword evidence="10 18" id="KW-0808">Transferase</keyword>
<keyword evidence="8" id="KW-1003">Cell membrane</keyword>
<evidence type="ECO:0000256" key="9">
    <source>
        <dbReference type="ARBA" id="ARBA00022516"/>
    </source>
</evidence>
<comment type="catalytic activity">
    <reaction evidence="1 18">
        <text>a 1,2-diacyl-sn-glycero-3-phosphate + CTP + H(+) = a CDP-1,2-diacyl-sn-glycerol + diphosphate</text>
        <dbReference type="Rhea" id="RHEA:16229"/>
        <dbReference type="ChEBI" id="CHEBI:15378"/>
        <dbReference type="ChEBI" id="CHEBI:33019"/>
        <dbReference type="ChEBI" id="CHEBI:37563"/>
        <dbReference type="ChEBI" id="CHEBI:58332"/>
        <dbReference type="ChEBI" id="CHEBI:58608"/>
        <dbReference type="EC" id="2.7.7.41"/>
    </reaction>
</comment>
<sequence>MVLSKFANKSFFTRLLSGIVLVALMLATIIPGGNILFVANLLISVVGVYELYKVLGIEKNSLGITGYIAVLAYYAVLYFDKKEYMMILMVVFLMCLLAQYVFIFPKYKTEQISNAIMSMLYAGVMLSYLYSVREGNNGAYTVWLIFLCSWGSDTCAYLAGVAFGKHKMAPVLSPKKSVEGAVGGVVGAAALGAIYATIFSSNITMSINPVAGFAIICAVGALISMVGDLAASAIKRNHDIKDYGKLIPGHGGIMDRFDSVIYVAPVIWILLQIF</sequence>
<evidence type="ECO:0000256" key="18">
    <source>
        <dbReference type="RuleBase" id="RU003938"/>
    </source>
</evidence>
<keyword evidence="16" id="KW-0594">Phospholipid biosynthesis</keyword>
<dbReference type="InterPro" id="IPR000374">
    <property type="entry name" value="PC_trans"/>
</dbReference>
<keyword evidence="12 18" id="KW-0548">Nucleotidyltransferase</keyword>
<comment type="similarity">
    <text evidence="5 18">Belongs to the CDS family.</text>
</comment>
<accession>A0A414RCC8</accession>
<feature type="transmembrane region" description="Helical" evidence="19">
    <location>
        <begin position="138"/>
        <end position="159"/>
    </location>
</feature>
<comment type="subcellular location">
    <subcellularLocation>
        <location evidence="2">Cell membrane</location>
        <topology evidence="2">Multi-pass membrane protein</topology>
    </subcellularLocation>
</comment>
<evidence type="ECO:0000256" key="15">
    <source>
        <dbReference type="ARBA" id="ARBA00023136"/>
    </source>
</evidence>
<evidence type="ECO:0000256" key="2">
    <source>
        <dbReference type="ARBA" id="ARBA00004651"/>
    </source>
</evidence>
<comment type="pathway">
    <text evidence="4">Lipid metabolism.</text>
</comment>
<comment type="caution">
    <text evidence="20">The sequence shown here is derived from an EMBL/GenBank/DDBJ whole genome shotgun (WGS) entry which is preliminary data.</text>
</comment>
<evidence type="ECO:0000256" key="16">
    <source>
        <dbReference type="ARBA" id="ARBA00023209"/>
    </source>
</evidence>
<evidence type="ECO:0000256" key="12">
    <source>
        <dbReference type="ARBA" id="ARBA00022695"/>
    </source>
</evidence>
<dbReference type="AlphaFoldDB" id="A0A414RCC8"/>
<dbReference type="Pfam" id="PF01148">
    <property type="entry name" value="CTP_transf_1"/>
    <property type="match status" value="1"/>
</dbReference>
<comment type="pathway">
    <text evidence="3 18">Phospholipid metabolism; CDP-diacylglycerol biosynthesis; CDP-diacylglycerol from sn-glycerol 3-phosphate: step 3/3.</text>
</comment>
<evidence type="ECO:0000313" key="21">
    <source>
        <dbReference type="Proteomes" id="UP000286186"/>
    </source>
</evidence>
<gene>
    <name evidence="20" type="ORF">DW652_00300</name>
</gene>
<evidence type="ECO:0000256" key="7">
    <source>
        <dbReference type="ARBA" id="ARBA00019373"/>
    </source>
</evidence>
<keyword evidence="17" id="KW-1208">Phospholipid metabolism</keyword>
<evidence type="ECO:0000256" key="1">
    <source>
        <dbReference type="ARBA" id="ARBA00001698"/>
    </source>
</evidence>
<evidence type="ECO:0000256" key="10">
    <source>
        <dbReference type="ARBA" id="ARBA00022679"/>
    </source>
</evidence>
<dbReference type="PANTHER" id="PTHR46382:SF1">
    <property type="entry name" value="PHOSPHATIDATE CYTIDYLYLTRANSFERASE"/>
    <property type="match status" value="1"/>
</dbReference>
<evidence type="ECO:0000256" key="5">
    <source>
        <dbReference type="ARBA" id="ARBA00010185"/>
    </source>
</evidence>
<keyword evidence="15 19" id="KW-0472">Membrane</keyword>
<dbReference type="EC" id="2.7.7.41" evidence="6 18"/>
<feature type="transmembrane region" description="Helical" evidence="19">
    <location>
        <begin position="180"/>
        <end position="198"/>
    </location>
</feature>
<evidence type="ECO:0000256" key="17">
    <source>
        <dbReference type="ARBA" id="ARBA00023264"/>
    </source>
</evidence>
<keyword evidence="13 19" id="KW-1133">Transmembrane helix</keyword>
<organism evidence="20 21">
    <name type="scientific">Eubacterium ventriosum</name>
    <dbReference type="NCBI Taxonomy" id="39496"/>
    <lineage>
        <taxon>Bacteria</taxon>
        <taxon>Bacillati</taxon>
        <taxon>Bacillota</taxon>
        <taxon>Clostridia</taxon>
        <taxon>Eubacteriales</taxon>
        <taxon>Eubacteriaceae</taxon>
        <taxon>Eubacterium</taxon>
    </lineage>
</organism>
<feature type="transmembrane region" description="Helical" evidence="19">
    <location>
        <begin position="62"/>
        <end position="79"/>
    </location>
</feature>
<evidence type="ECO:0000256" key="8">
    <source>
        <dbReference type="ARBA" id="ARBA00022475"/>
    </source>
</evidence>
<keyword evidence="14" id="KW-0443">Lipid metabolism</keyword>
<reference evidence="20 21" key="1">
    <citation type="submission" date="2018-08" db="EMBL/GenBank/DDBJ databases">
        <title>A genome reference for cultivated species of the human gut microbiota.</title>
        <authorList>
            <person name="Zou Y."/>
            <person name="Xue W."/>
            <person name="Luo G."/>
        </authorList>
    </citation>
    <scope>NUCLEOTIDE SEQUENCE [LARGE SCALE GENOMIC DNA]</scope>
    <source>
        <strain evidence="20 21">AM23-22</strain>
    </source>
</reference>
<dbReference type="GO" id="GO:0016024">
    <property type="term" value="P:CDP-diacylglycerol biosynthetic process"/>
    <property type="evidence" value="ECO:0007669"/>
    <property type="project" value="UniProtKB-UniPathway"/>
</dbReference>
<name>A0A414RCC8_9FIRM</name>
<dbReference type="RefSeq" id="WP_118231096.1">
    <property type="nucleotide sequence ID" value="NZ_CATWJF010000007.1"/>
</dbReference>
<dbReference type="GO" id="GO:0004605">
    <property type="term" value="F:phosphatidate cytidylyltransferase activity"/>
    <property type="evidence" value="ECO:0007669"/>
    <property type="project" value="UniProtKB-EC"/>
</dbReference>
<dbReference type="GO" id="GO:0005886">
    <property type="term" value="C:plasma membrane"/>
    <property type="evidence" value="ECO:0007669"/>
    <property type="project" value="UniProtKB-SubCell"/>
</dbReference>
<dbReference type="PANTHER" id="PTHR46382">
    <property type="entry name" value="PHOSPHATIDATE CYTIDYLYLTRANSFERASE"/>
    <property type="match status" value="1"/>
</dbReference>
<dbReference type="Proteomes" id="UP000286186">
    <property type="component" value="Unassembled WGS sequence"/>
</dbReference>
<feature type="transmembrane region" description="Helical" evidence="19">
    <location>
        <begin position="115"/>
        <end position="132"/>
    </location>
</feature>
<feature type="transmembrane region" description="Helical" evidence="19">
    <location>
        <begin position="210"/>
        <end position="231"/>
    </location>
</feature>
<evidence type="ECO:0000256" key="19">
    <source>
        <dbReference type="SAM" id="Phobius"/>
    </source>
</evidence>
<dbReference type="PROSITE" id="PS01315">
    <property type="entry name" value="CDS"/>
    <property type="match status" value="1"/>
</dbReference>
<evidence type="ECO:0000256" key="3">
    <source>
        <dbReference type="ARBA" id="ARBA00005119"/>
    </source>
</evidence>
<dbReference type="UniPathway" id="UPA00557">
    <property type="reaction ID" value="UER00614"/>
</dbReference>
<feature type="transmembrane region" description="Helical" evidence="19">
    <location>
        <begin position="85"/>
        <end position="103"/>
    </location>
</feature>
<evidence type="ECO:0000256" key="13">
    <source>
        <dbReference type="ARBA" id="ARBA00022989"/>
    </source>
</evidence>
<evidence type="ECO:0000256" key="11">
    <source>
        <dbReference type="ARBA" id="ARBA00022692"/>
    </source>
</evidence>
<evidence type="ECO:0000256" key="14">
    <source>
        <dbReference type="ARBA" id="ARBA00023098"/>
    </source>
</evidence>
<evidence type="ECO:0000313" key="20">
    <source>
        <dbReference type="EMBL" id="RHF90692.1"/>
    </source>
</evidence>
<evidence type="ECO:0000256" key="4">
    <source>
        <dbReference type="ARBA" id="ARBA00005189"/>
    </source>
</evidence>
<proteinExistence type="inferred from homology"/>